<protein>
    <submittedName>
        <fullName evidence="2">Uncharacterized protein</fullName>
    </submittedName>
</protein>
<organism evidence="2 3">
    <name type="scientific">Planotetraspora kaengkrachanensis</name>
    <dbReference type="NCBI Taxonomy" id="575193"/>
    <lineage>
        <taxon>Bacteria</taxon>
        <taxon>Bacillati</taxon>
        <taxon>Actinomycetota</taxon>
        <taxon>Actinomycetes</taxon>
        <taxon>Streptosporangiales</taxon>
        <taxon>Streptosporangiaceae</taxon>
        <taxon>Planotetraspora</taxon>
    </lineage>
</organism>
<dbReference type="Proteomes" id="UP000630097">
    <property type="component" value="Unassembled WGS sequence"/>
</dbReference>
<feature type="compositionally biased region" description="Low complexity" evidence="1">
    <location>
        <begin position="388"/>
        <end position="407"/>
    </location>
</feature>
<proteinExistence type="predicted"/>
<feature type="compositionally biased region" description="Low complexity" evidence="1">
    <location>
        <begin position="60"/>
        <end position="80"/>
    </location>
</feature>
<comment type="caution">
    <text evidence="2">The sequence shown here is derived from an EMBL/GenBank/DDBJ whole genome shotgun (WGS) entry which is preliminary data.</text>
</comment>
<feature type="compositionally biased region" description="Low complexity" evidence="1">
    <location>
        <begin position="343"/>
        <end position="355"/>
    </location>
</feature>
<feature type="region of interest" description="Disordered" evidence="1">
    <location>
        <begin position="1"/>
        <end position="413"/>
    </location>
</feature>
<feature type="compositionally biased region" description="Basic and acidic residues" evidence="1">
    <location>
        <begin position="128"/>
        <end position="140"/>
    </location>
</feature>
<name>A0A8J3VAA9_9ACTN</name>
<accession>A0A8J3VAA9</accession>
<evidence type="ECO:0000313" key="3">
    <source>
        <dbReference type="Proteomes" id="UP000630097"/>
    </source>
</evidence>
<evidence type="ECO:0000313" key="2">
    <source>
        <dbReference type="EMBL" id="GIG82679.1"/>
    </source>
</evidence>
<dbReference type="EMBL" id="BONV01000032">
    <property type="protein sequence ID" value="GIG82679.1"/>
    <property type="molecule type" value="Genomic_DNA"/>
</dbReference>
<dbReference type="AlphaFoldDB" id="A0A8J3VAA9"/>
<feature type="compositionally biased region" description="Low complexity" evidence="1">
    <location>
        <begin position="476"/>
        <end position="491"/>
    </location>
</feature>
<evidence type="ECO:0000256" key="1">
    <source>
        <dbReference type="SAM" id="MobiDB-lite"/>
    </source>
</evidence>
<feature type="region of interest" description="Disordered" evidence="1">
    <location>
        <begin position="541"/>
        <end position="587"/>
    </location>
</feature>
<feature type="region of interest" description="Disordered" evidence="1">
    <location>
        <begin position="476"/>
        <end position="527"/>
    </location>
</feature>
<feature type="compositionally biased region" description="Basic and acidic residues" evidence="1">
    <location>
        <begin position="545"/>
        <end position="556"/>
    </location>
</feature>
<gene>
    <name evidence="2" type="ORF">Pka01_58060</name>
</gene>
<sequence length="620" mass="62755">MQPDTRQAPVHRGEWRTLPPLQRVLGPHPLAGSGDAFSGLLTTWRDPSSLAPLGHDVVDLPGGLIGSLSSGTASAAGRPGAPDDDRPPVRHASTAGPEPVTIARWAAPAPSPDALPVVSRAHGAGAEPRGEPRGDERGDGSSDGPLDGPRNGLAPGVQGGAVLPAARIPAWDGSEQAQAVGPDPAGGTRPLSGDTAMSTSAAETVQFLAHESSFGQVTADPGTPSAGPGPGPAVQRTAARRLGLGPPIETGTLGDVLGGAAPWNTRGDAGPARTPNSSGEASGHPDRSGTTPTVARIEVHGAHDSVPGRSATQDPPEVPSDVRVRVEPSPVAPTLGLDRPRSSESSPVPPGESGRTAADPPPGRPDAVPVRGIGTPVQRTHTGTAGEPPAATRPEVAARAVPPEAIPTRPLLGARGIEPAQSVSVPLLDAAPDPLPAADGSPVPRTGGAGRLVALQRSAAGPVPPVLLRTAVRGAAWPPSQAPASPASAGPDTTPIVQAVHTPAVSTPSHESGRQADPGTAAPYDRAEAARQVVMRLAAAGVPVSREESPVADRPEFAQTPPQAAPSEGAEPAGRSPGDAKQDQELVGRLLEPLLRRLRAELWLERERRGDLSEPGGRRF</sequence>
<keyword evidence="3" id="KW-1185">Reference proteome</keyword>
<reference evidence="2 3" key="1">
    <citation type="submission" date="2021-01" db="EMBL/GenBank/DDBJ databases">
        <title>Whole genome shotgun sequence of Planotetraspora kaengkrachanensis NBRC 104272.</title>
        <authorList>
            <person name="Komaki H."/>
            <person name="Tamura T."/>
        </authorList>
    </citation>
    <scope>NUCLEOTIDE SEQUENCE [LARGE SCALE GENOMIC DNA]</scope>
    <source>
        <strain evidence="2 3">NBRC 104272</strain>
    </source>
</reference>
<dbReference type="RefSeq" id="WP_203886011.1">
    <property type="nucleotide sequence ID" value="NZ_BAABHH010000023.1"/>
</dbReference>